<keyword evidence="1" id="KW-0472">Membrane</keyword>
<comment type="caution">
    <text evidence="2">The sequence shown here is derived from an EMBL/GenBank/DDBJ whole genome shotgun (WGS) entry which is preliminary data.</text>
</comment>
<sequence length="247" mass="27455">MIRLLKYDWKRNAVFLLSALALFVILEIATELFIDNQEEALVLSFIGYFSAAVIIVVVTIRSYARNIISASRRMLPVGSLQHILSPLVMGLLGALILGLVFLFHYSVSGMFKSYPPFDALLDVNPGKMVLIAAASLEAAMFQLLIFFLAYTIGRSFHTKGRAAIMVISFLILQNGLDWLESALKLPQFGWIQYGLYNESNSSASVIPDILNSYSLGSLYGSTVFELIVSVIMIVVMVKLLDKRVETK</sequence>
<reference evidence="3" key="1">
    <citation type="journal article" date="2019" name="Int. J. Syst. Evol. Microbiol.">
        <title>The Global Catalogue of Microorganisms (GCM) 10K type strain sequencing project: providing services to taxonomists for standard genome sequencing and annotation.</title>
        <authorList>
            <consortium name="The Broad Institute Genomics Platform"/>
            <consortium name="The Broad Institute Genome Sequencing Center for Infectious Disease"/>
            <person name="Wu L."/>
            <person name="Ma J."/>
        </authorList>
    </citation>
    <scope>NUCLEOTIDE SEQUENCE [LARGE SCALE GENOMIC DNA]</scope>
    <source>
        <strain evidence="3">CGMCC 1.15044</strain>
    </source>
</reference>
<dbReference type="RefSeq" id="WP_094095323.1">
    <property type="nucleotide sequence ID" value="NZ_BMHF01000024.1"/>
</dbReference>
<organism evidence="2 3">
    <name type="scientific">Paenibacillus physcomitrellae</name>
    <dbReference type="NCBI Taxonomy" id="1619311"/>
    <lineage>
        <taxon>Bacteria</taxon>
        <taxon>Bacillati</taxon>
        <taxon>Bacillota</taxon>
        <taxon>Bacilli</taxon>
        <taxon>Bacillales</taxon>
        <taxon>Paenibacillaceae</taxon>
        <taxon>Paenibacillus</taxon>
    </lineage>
</organism>
<feature type="transmembrane region" description="Helical" evidence="1">
    <location>
        <begin position="12"/>
        <end position="34"/>
    </location>
</feature>
<dbReference type="Proteomes" id="UP000609323">
    <property type="component" value="Unassembled WGS sequence"/>
</dbReference>
<evidence type="ECO:0000313" key="3">
    <source>
        <dbReference type="Proteomes" id="UP000609323"/>
    </source>
</evidence>
<gene>
    <name evidence="2" type="ORF">GCM10010917_41760</name>
</gene>
<protein>
    <recommendedName>
        <fullName evidence="4">ABC transporter permease</fullName>
    </recommendedName>
</protein>
<feature type="transmembrane region" description="Helical" evidence="1">
    <location>
        <begin position="162"/>
        <end position="179"/>
    </location>
</feature>
<keyword evidence="1" id="KW-1133">Transmembrane helix</keyword>
<evidence type="ECO:0000313" key="2">
    <source>
        <dbReference type="EMBL" id="GGA52165.1"/>
    </source>
</evidence>
<evidence type="ECO:0008006" key="4">
    <source>
        <dbReference type="Google" id="ProtNLM"/>
    </source>
</evidence>
<evidence type="ECO:0000256" key="1">
    <source>
        <dbReference type="SAM" id="Phobius"/>
    </source>
</evidence>
<feature type="transmembrane region" description="Helical" evidence="1">
    <location>
        <begin position="83"/>
        <end position="108"/>
    </location>
</feature>
<feature type="transmembrane region" description="Helical" evidence="1">
    <location>
        <begin position="40"/>
        <end position="63"/>
    </location>
</feature>
<name>A0ABQ1GY07_9BACL</name>
<dbReference type="EMBL" id="BMHF01000024">
    <property type="protein sequence ID" value="GGA52165.1"/>
    <property type="molecule type" value="Genomic_DNA"/>
</dbReference>
<feature type="transmembrane region" description="Helical" evidence="1">
    <location>
        <begin position="128"/>
        <end position="150"/>
    </location>
</feature>
<accession>A0ABQ1GY07</accession>
<feature type="transmembrane region" description="Helical" evidence="1">
    <location>
        <begin position="218"/>
        <end position="240"/>
    </location>
</feature>
<proteinExistence type="predicted"/>
<keyword evidence="3" id="KW-1185">Reference proteome</keyword>
<keyword evidence="1" id="KW-0812">Transmembrane</keyword>